<reference evidence="1" key="2">
    <citation type="submission" date="2021-04" db="EMBL/GenBank/DDBJ databases">
        <authorList>
            <person name="Gilroy R."/>
        </authorList>
    </citation>
    <scope>NUCLEOTIDE SEQUENCE</scope>
    <source>
        <strain evidence="1">Gambia16-930</strain>
    </source>
</reference>
<comment type="caution">
    <text evidence="1">The sequence shown here is derived from an EMBL/GenBank/DDBJ whole genome shotgun (WGS) entry which is preliminary data.</text>
</comment>
<protein>
    <submittedName>
        <fullName evidence="1">Uncharacterized protein</fullName>
    </submittedName>
</protein>
<accession>A0A9D1UGT8</accession>
<reference evidence="1" key="1">
    <citation type="journal article" date="2021" name="PeerJ">
        <title>Extensive microbial diversity within the chicken gut microbiome revealed by metagenomics and culture.</title>
        <authorList>
            <person name="Gilroy R."/>
            <person name="Ravi A."/>
            <person name="Getino M."/>
            <person name="Pursley I."/>
            <person name="Horton D.L."/>
            <person name="Alikhan N.F."/>
            <person name="Baker D."/>
            <person name="Gharbi K."/>
            <person name="Hall N."/>
            <person name="Watson M."/>
            <person name="Adriaenssens E.M."/>
            <person name="Foster-Nyarko E."/>
            <person name="Jarju S."/>
            <person name="Secka A."/>
            <person name="Antonio M."/>
            <person name="Oren A."/>
            <person name="Chaudhuri R.R."/>
            <person name="La Ragione R."/>
            <person name="Hildebrand F."/>
            <person name="Pallen M.J."/>
        </authorList>
    </citation>
    <scope>NUCLEOTIDE SEQUENCE</scope>
    <source>
        <strain evidence="1">Gambia16-930</strain>
    </source>
</reference>
<dbReference type="EMBL" id="DXGG01000121">
    <property type="protein sequence ID" value="HIW87329.1"/>
    <property type="molecule type" value="Genomic_DNA"/>
</dbReference>
<gene>
    <name evidence="1" type="ORF">IAC47_03535</name>
</gene>
<dbReference type="AlphaFoldDB" id="A0A9D1UGT8"/>
<sequence length="123" mass="14439">MYEFKEIRNRADDSTFVCCFSGSYDKKKDESSVFRLLDKKGKQINGIHTDNFSPVPYLNFTTMTFIDSSFSADRNGVLKLWLDDYDKIYLDVVASGDAAFGMPKGIEIRERKRFYNYSKIWFY</sequence>
<name>A0A9D1UGT8_9BACT</name>
<proteinExistence type="predicted"/>
<evidence type="ECO:0000313" key="1">
    <source>
        <dbReference type="EMBL" id="HIW87329.1"/>
    </source>
</evidence>
<evidence type="ECO:0000313" key="2">
    <source>
        <dbReference type="Proteomes" id="UP000824267"/>
    </source>
</evidence>
<organism evidence="1 2">
    <name type="scientific">Candidatus Onthomorpha intestinigallinarum</name>
    <dbReference type="NCBI Taxonomy" id="2840880"/>
    <lineage>
        <taxon>Bacteria</taxon>
        <taxon>Pseudomonadati</taxon>
        <taxon>Bacteroidota</taxon>
        <taxon>Bacteroidia</taxon>
        <taxon>Bacteroidales</taxon>
        <taxon>Candidatus Onthomorpha</taxon>
    </lineage>
</organism>
<dbReference type="Proteomes" id="UP000824267">
    <property type="component" value="Unassembled WGS sequence"/>
</dbReference>